<comment type="function">
    <text evidence="7">Part of a heterotetrameric complex that catalyzes the two-step biosynthesis of anthranilate, an intermediate in the biosynthesis of L-tryptophan. In the first step, the glutamine-binding beta subunit (TrpG) of anthranilate synthase (AS) provides the glutamine amidotransferase activity which generates ammonia as a substrate that, along with chorismate, is used in the second step, catalyzed by the large alpha subunit of AS (TrpE) to produce anthranilate. In the absence of TrpG, TrpE can synthesize anthranilate directly from chorismate and high concentrations of ammonia.</text>
</comment>
<evidence type="ECO:0000259" key="9">
    <source>
        <dbReference type="Pfam" id="PF00425"/>
    </source>
</evidence>
<dbReference type="Gene3D" id="3.60.120.10">
    <property type="entry name" value="Anthranilate synthase"/>
    <property type="match status" value="1"/>
</dbReference>
<dbReference type="InterPro" id="IPR015890">
    <property type="entry name" value="Chorismate_C"/>
</dbReference>
<comment type="caution">
    <text evidence="11">The sequence shown here is derived from an EMBL/GenBank/DDBJ whole genome shotgun (WGS) entry which is preliminary data.</text>
</comment>
<dbReference type="Pfam" id="PF04715">
    <property type="entry name" value="Anth_synt_I_N"/>
    <property type="match status" value="1"/>
</dbReference>
<evidence type="ECO:0000256" key="8">
    <source>
        <dbReference type="ARBA" id="ARBA00047683"/>
    </source>
</evidence>
<dbReference type="Pfam" id="PF00425">
    <property type="entry name" value="Chorismate_bind"/>
    <property type="match status" value="1"/>
</dbReference>
<dbReference type="InterPro" id="IPR005801">
    <property type="entry name" value="ADC_synthase"/>
</dbReference>
<feature type="domain" description="Chorismate-utilising enzyme C-terminal" evidence="9">
    <location>
        <begin position="206"/>
        <end position="459"/>
    </location>
</feature>
<comment type="subunit">
    <text evidence="2">Heterotetramer consisting of two non-identical subunits: a beta subunit (TrpG) and a large alpha subunit (TrpE).</text>
</comment>
<dbReference type="InterPro" id="IPR006805">
    <property type="entry name" value="Anth_synth_I_N"/>
</dbReference>
<protein>
    <recommendedName>
        <fullName evidence="3">Anthranilate synthase component 1</fullName>
    </recommendedName>
</protein>
<gene>
    <name evidence="11" type="ORF">ACFQ5M_01100</name>
</gene>
<evidence type="ECO:0000313" key="12">
    <source>
        <dbReference type="Proteomes" id="UP001597267"/>
    </source>
</evidence>
<evidence type="ECO:0000256" key="1">
    <source>
        <dbReference type="ARBA" id="ARBA00001946"/>
    </source>
</evidence>
<keyword evidence="6" id="KW-0456">Lyase</keyword>
<keyword evidence="4" id="KW-0479">Metal-binding</keyword>
<organism evidence="11 12">
    <name type="scientific">Agrilactobacillus yilanensis</name>
    <dbReference type="NCBI Taxonomy" id="2485997"/>
    <lineage>
        <taxon>Bacteria</taxon>
        <taxon>Bacillati</taxon>
        <taxon>Bacillota</taxon>
        <taxon>Bacilli</taxon>
        <taxon>Lactobacillales</taxon>
        <taxon>Lactobacillaceae</taxon>
        <taxon>Agrilactobacillus</taxon>
    </lineage>
</organism>
<dbReference type="PRINTS" id="PR00095">
    <property type="entry name" value="ANTSNTHASEI"/>
</dbReference>
<sequence>MSKKQTLAPIMIQFPFPNFDGPKLVSQLQSQGLTANLLKFYSKQTTHTFTYISLHEYCHLTLKNHRLIYSDALGTKLQSETLKTVVTQLLTEFKIADQPQLPPFFGGFIGYFSYDYARYANSILPQNPQDPFDLADADLSFVDQTFIYDHQSQQAYLVQLRSPKTTATATEILATLTKLKQQLLTLAPSVQPLFQLKTPFQLAFDQKTFTEKVAQAKAHIYDGDIFQLILANRQQAKMQGRLLGIAEDFFSHNATPYQFYYQHGDFEAIGASPETLVTKNQKQLFTYPLAGTRRRGRTPAEETKFSTELQTDAKEIAEHNMLVDLGRNDLGQVSQFGSVQVTKLRQLLKFSQVMHLGSTIESTVAKGITSMQIIEALMPAGTLSGAPKMAAMTIINQLEAQKRGLYGGCLGYISPTGDLDLCIGIRLAYRQKDNLFVHSGAGIVADSQPDKEYLEFNNKARAIMLALTRKEVVADALSH</sequence>
<feature type="domain" description="Anthranilate synthase component I N-terminal" evidence="10">
    <location>
        <begin position="44"/>
        <end position="157"/>
    </location>
</feature>
<evidence type="ECO:0000256" key="2">
    <source>
        <dbReference type="ARBA" id="ARBA00011575"/>
    </source>
</evidence>
<keyword evidence="5" id="KW-0460">Magnesium</keyword>
<dbReference type="PANTHER" id="PTHR11236">
    <property type="entry name" value="AMINOBENZOATE/ANTHRANILATE SYNTHASE"/>
    <property type="match status" value="1"/>
</dbReference>
<evidence type="ECO:0000256" key="7">
    <source>
        <dbReference type="ARBA" id="ARBA00025634"/>
    </source>
</evidence>
<dbReference type="EMBL" id="JBHTOP010000002">
    <property type="protein sequence ID" value="MFD1670685.1"/>
    <property type="molecule type" value="Genomic_DNA"/>
</dbReference>
<evidence type="ECO:0000256" key="5">
    <source>
        <dbReference type="ARBA" id="ARBA00022842"/>
    </source>
</evidence>
<keyword evidence="12" id="KW-1185">Reference proteome</keyword>
<evidence type="ECO:0000313" key="11">
    <source>
        <dbReference type="EMBL" id="MFD1670685.1"/>
    </source>
</evidence>
<evidence type="ECO:0000256" key="3">
    <source>
        <dbReference type="ARBA" id="ARBA00020653"/>
    </source>
</evidence>
<proteinExistence type="predicted"/>
<evidence type="ECO:0000256" key="6">
    <source>
        <dbReference type="ARBA" id="ARBA00023239"/>
    </source>
</evidence>
<dbReference type="InterPro" id="IPR019999">
    <property type="entry name" value="Anth_synth_I-like"/>
</dbReference>
<comment type="catalytic activity">
    <reaction evidence="8">
        <text>chorismate + L-glutamine = anthranilate + pyruvate + L-glutamate + H(+)</text>
        <dbReference type="Rhea" id="RHEA:21732"/>
        <dbReference type="ChEBI" id="CHEBI:15361"/>
        <dbReference type="ChEBI" id="CHEBI:15378"/>
        <dbReference type="ChEBI" id="CHEBI:16567"/>
        <dbReference type="ChEBI" id="CHEBI:29748"/>
        <dbReference type="ChEBI" id="CHEBI:29985"/>
        <dbReference type="ChEBI" id="CHEBI:58359"/>
        <dbReference type="EC" id="4.1.3.27"/>
    </reaction>
</comment>
<accession>A0ABW4J5E9</accession>
<dbReference type="Proteomes" id="UP001597267">
    <property type="component" value="Unassembled WGS sequence"/>
</dbReference>
<reference evidence="12" key="1">
    <citation type="journal article" date="2019" name="Int. J. Syst. Evol. Microbiol.">
        <title>The Global Catalogue of Microorganisms (GCM) 10K type strain sequencing project: providing services to taxonomists for standard genome sequencing and annotation.</title>
        <authorList>
            <consortium name="The Broad Institute Genomics Platform"/>
            <consortium name="The Broad Institute Genome Sequencing Center for Infectious Disease"/>
            <person name="Wu L."/>
            <person name="Ma J."/>
        </authorList>
    </citation>
    <scope>NUCLEOTIDE SEQUENCE [LARGE SCALE GENOMIC DNA]</scope>
    <source>
        <strain evidence="12">CCM 8896</strain>
    </source>
</reference>
<comment type="cofactor">
    <cofactor evidence="1">
        <name>Mg(2+)</name>
        <dbReference type="ChEBI" id="CHEBI:18420"/>
    </cofactor>
</comment>
<evidence type="ECO:0000256" key="4">
    <source>
        <dbReference type="ARBA" id="ARBA00022723"/>
    </source>
</evidence>
<dbReference type="SUPFAM" id="SSF56322">
    <property type="entry name" value="ADC synthase"/>
    <property type="match status" value="1"/>
</dbReference>
<dbReference type="PANTHER" id="PTHR11236:SF48">
    <property type="entry name" value="ISOCHORISMATE SYNTHASE MENF"/>
    <property type="match status" value="1"/>
</dbReference>
<name>A0ABW4J5E9_9LACO</name>
<evidence type="ECO:0000259" key="10">
    <source>
        <dbReference type="Pfam" id="PF04715"/>
    </source>
</evidence>
<dbReference type="RefSeq" id="WP_125712402.1">
    <property type="nucleotide sequence ID" value="NZ_JBHTOP010000002.1"/>
</dbReference>